<dbReference type="PANTHER" id="PTHR46060">
    <property type="entry name" value="MARINER MOS1 TRANSPOSASE-LIKE PROTEIN"/>
    <property type="match status" value="1"/>
</dbReference>
<evidence type="ECO:0000313" key="2">
    <source>
        <dbReference type="Proteomes" id="UP000887116"/>
    </source>
</evidence>
<protein>
    <recommendedName>
        <fullName evidence="3">Transposase</fullName>
    </recommendedName>
</protein>
<dbReference type="Proteomes" id="UP000887116">
    <property type="component" value="Unassembled WGS sequence"/>
</dbReference>
<reference evidence="1" key="1">
    <citation type="submission" date="2020-07" db="EMBL/GenBank/DDBJ databases">
        <title>Multicomponent nature underlies the extraordinary mechanical properties of spider dragline silk.</title>
        <authorList>
            <person name="Kono N."/>
            <person name="Nakamura H."/>
            <person name="Mori M."/>
            <person name="Yoshida Y."/>
            <person name="Ohtoshi R."/>
            <person name="Malay A.D."/>
            <person name="Moran D.A.P."/>
            <person name="Tomita M."/>
            <person name="Numata K."/>
            <person name="Arakawa K."/>
        </authorList>
    </citation>
    <scope>NUCLEOTIDE SEQUENCE</scope>
</reference>
<organism evidence="1 2">
    <name type="scientific">Trichonephila clavata</name>
    <name type="common">Joro spider</name>
    <name type="synonym">Nephila clavata</name>
    <dbReference type="NCBI Taxonomy" id="2740835"/>
    <lineage>
        <taxon>Eukaryota</taxon>
        <taxon>Metazoa</taxon>
        <taxon>Ecdysozoa</taxon>
        <taxon>Arthropoda</taxon>
        <taxon>Chelicerata</taxon>
        <taxon>Arachnida</taxon>
        <taxon>Araneae</taxon>
        <taxon>Araneomorphae</taxon>
        <taxon>Entelegynae</taxon>
        <taxon>Araneoidea</taxon>
        <taxon>Nephilidae</taxon>
        <taxon>Trichonephila</taxon>
    </lineage>
</organism>
<dbReference type="PANTHER" id="PTHR46060:SF1">
    <property type="entry name" value="MARINER MOS1 TRANSPOSASE-LIKE PROTEIN"/>
    <property type="match status" value="1"/>
</dbReference>
<dbReference type="Pfam" id="PF01359">
    <property type="entry name" value="Transposase_1"/>
    <property type="match status" value="1"/>
</dbReference>
<comment type="caution">
    <text evidence="1">The sequence shown here is derived from an EMBL/GenBank/DDBJ whole genome shotgun (WGS) entry which is preliminary data.</text>
</comment>
<dbReference type="InterPro" id="IPR052709">
    <property type="entry name" value="Transposase-MT_Hybrid"/>
</dbReference>
<name>A0A8X6LPL1_TRICU</name>
<dbReference type="EMBL" id="BMAO01007631">
    <property type="protein sequence ID" value="GFR17380.1"/>
    <property type="molecule type" value="Genomic_DNA"/>
</dbReference>
<gene>
    <name evidence="1" type="primary">g.46933</name>
    <name evidence="1" type="ORF">TNCT_164151</name>
</gene>
<sequence length="139" mass="16315">MITLYEVVTVKLGYRKLCARWVPKILTEEHKKKRLGFALNFLTRYAEASDEFLDHIVTCNETWVYHHRPESTQQSMQWRHSNSPKAKKCKTSISAKKIMASVVWDRQGILLLEFMPPETTINAAAYCQILNRFRRANQN</sequence>
<keyword evidence="2" id="KW-1185">Reference proteome</keyword>
<dbReference type="InterPro" id="IPR036397">
    <property type="entry name" value="RNaseH_sf"/>
</dbReference>
<proteinExistence type="predicted"/>
<evidence type="ECO:0008006" key="3">
    <source>
        <dbReference type="Google" id="ProtNLM"/>
    </source>
</evidence>
<dbReference type="GO" id="GO:0003676">
    <property type="term" value="F:nucleic acid binding"/>
    <property type="evidence" value="ECO:0007669"/>
    <property type="project" value="InterPro"/>
</dbReference>
<dbReference type="Gene3D" id="3.30.420.10">
    <property type="entry name" value="Ribonuclease H-like superfamily/Ribonuclease H"/>
    <property type="match status" value="1"/>
</dbReference>
<accession>A0A8X6LPL1</accession>
<evidence type="ECO:0000313" key="1">
    <source>
        <dbReference type="EMBL" id="GFR17380.1"/>
    </source>
</evidence>
<dbReference type="OrthoDB" id="6432695at2759"/>
<dbReference type="AlphaFoldDB" id="A0A8X6LPL1"/>
<dbReference type="InterPro" id="IPR001888">
    <property type="entry name" value="Transposase_1"/>
</dbReference>